<dbReference type="Pfam" id="PF06934">
    <property type="entry name" value="CTI"/>
    <property type="match status" value="1"/>
</dbReference>
<dbReference type="EMBL" id="JAFITO010000034">
    <property type="protein sequence ID" value="MBN4068655.1"/>
    <property type="molecule type" value="Genomic_DNA"/>
</dbReference>
<protein>
    <submittedName>
        <fullName evidence="2">Fatty acid cis/trans isomerase</fullName>
    </submittedName>
</protein>
<dbReference type="GO" id="GO:0016853">
    <property type="term" value="F:isomerase activity"/>
    <property type="evidence" value="ECO:0007669"/>
    <property type="project" value="UniProtKB-KW"/>
</dbReference>
<organism evidence="2 3">
    <name type="scientific">Desulfotalea psychrophila</name>
    <dbReference type="NCBI Taxonomy" id="84980"/>
    <lineage>
        <taxon>Bacteria</taxon>
        <taxon>Pseudomonadati</taxon>
        <taxon>Thermodesulfobacteriota</taxon>
        <taxon>Desulfobulbia</taxon>
        <taxon>Desulfobulbales</taxon>
        <taxon>Desulfocapsaceae</taxon>
        <taxon>Desulfotalea</taxon>
    </lineage>
</organism>
<keyword evidence="3" id="KW-1185">Reference proteome</keyword>
<dbReference type="Proteomes" id="UP000717534">
    <property type="component" value="Unassembled WGS sequence"/>
</dbReference>
<keyword evidence="1" id="KW-0732">Signal</keyword>
<dbReference type="InterPro" id="IPR010706">
    <property type="entry name" value="Fatty_acid_cis-trans_isomerase"/>
</dbReference>
<evidence type="ECO:0000256" key="1">
    <source>
        <dbReference type="SAM" id="SignalP"/>
    </source>
</evidence>
<evidence type="ECO:0000313" key="3">
    <source>
        <dbReference type="Proteomes" id="UP000717534"/>
    </source>
</evidence>
<gene>
    <name evidence="2" type="ORF">JYU06_03945</name>
</gene>
<reference evidence="2 3" key="1">
    <citation type="submission" date="2021-02" db="EMBL/GenBank/DDBJ databases">
        <title>Activity-based single-cell genomes from oceanic crustal fluid captures similar information to metagenomic and metatranscriptomic surveys with orders of magnitude less sampling.</title>
        <authorList>
            <person name="D'Angelo T.S."/>
            <person name="Orcutt B.N."/>
        </authorList>
    </citation>
    <scope>NUCLEOTIDE SEQUENCE [LARGE SCALE GENOMIC DNA]</scope>
    <source>
        <strain evidence="2">AH-315-G02</strain>
    </source>
</reference>
<evidence type="ECO:0000313" key="2">
    <source>
        <dbReference type="EMBL" id="MBN4068655.1"/>
    </source>
</evidence>
<feature type="signal peptide" evidence="1">
    <location>
        <begin position="1"/>
        <end position="19"/>
    </location>
</feature>
<sequence>MRSLCIPLLFLMLVFSGCAKKTAPEPISVQLPSHTVNYLLEIKPILDKRCVVCHSCYNSPCQLKLSSYEGVDRGGSKKSVYRATRLTTMNPTRLFIDAKTTEEWRQKDFHTVTESSVSDGLNNSLMLQILDHKMKNPESTGEYHSEANDLTCSATSIELDGYLSKHPNRGMPFGFPPLKQQEFELIAGWLAQGARGPTETEQQELTTPKDADAAEIVKWETFFNNAAPKYAMTARYLYEHLFLAHIKFGTETNEYYELLRSTTPPGTPVELINTVRPYDDPGTETFYYRFRKIYSTIVHKTHMVFDFDDAKLARFKELFIEPDWLQQPHLVGYDPIESANPFGIFEQIPPRSRYQFLLDNSHYILTTFIRGPVCRGQIALNVIQDHFWVMFQDPDHDLSIQYPAFLKQQKDNLIMPIEKGSSFSVIDLIGNKYDKALWRYYNARQDYYMTHNFNGQGYDAIWKGNQASDSPILTIYRHFDSASVHKGVLGDLPRTMWVMDYPQLERIYYALVAGFDVYGTVGHQLAVRLYMDGLREEGESYFLGFMPEEQRRPMMESWYKGVKPTDVTYYDAGIPGKIEYKTDTPKREFIEEVVNNCILPEVGISFDKINYLQAGHEFPSLPDQYETMADYLQAFQSISKPGTDFFTLIDDFNANVVYIRIRKNDGTDAVVSMVINRWHDNVQFMFDEKGSLDPSKDNADFLVGFYGSYPNYFMDIHQDELPDFFDLLKNLSKLSDEEASKRFAKYGINRANKQFWEHYDWFQERFYKDQPVQAGLFDLNRYYYEAKAAADSVDFQLR</sequence>
<keyword evidence="2" id="KW-0413">Isomerase</keyword>
<comment type="caution">
    <text evidence="2">The sequence shown here is derived from an EMBL/GenBank/DDBJ whole genome shotgun (WGS) entry which is preliminary data.</text>
</comment>
<dbReference type="PROSITE" id="PS51257">
    <property type="entry name" value="PROKAR_LIPOPROTEIN"/>
    <property type="match status" value="1"/>
</dbReference>
<proteinExistence type="predicted"/>
<feature type="chain" id="PRO_5045048573" evidence="1">
    <location>
        <begin position="20"/>
        <end position="798"/>
    </location>
</feature>
<accession>A0ABS3AVU9</accession>
<name>A0ABS3AVU9_9BACT</name>